<keyword evidence="4 8" id="KW-0812">Transmembrane</keyword>
<sequence>MLYVLIALFLAALSWILTWRIRSFSLARSIIDIPNHRSSHQVPTPRGGGLAFVFSFLLIIPFLFYYSELSLTQNASILIASLFIAAIGFADDLGHVSAASRLIVHFIASVIVLYGLGGMAAVGFYSWIMPMGLTANFLAAFYLVWMINLYNFMDGVDALAAVEALSVCLGGALLYVLSGNHTLAILPLFLAASVCGFLWWNFPPARIFMGDCGSGFLGLVIGFFSLQAALVNASLFWAWIILLGVFIVDATGTLLLRLMQGYKLTDAHCTHAYQKASRCYGHFRVSFAVLLINLIWLLPIALLVGQGYIDGLIGIAIAYLPLFCLLFKFKAGKKIALLLEK</sequence>
<evidence type="ECO:0000256" key="6">
    <source>
        <dbReference type="ARBA" id="ARBA00023136"/>
    </source>
</evidence>
<keyword evidence="7" id="KW-0460">Magnesium</keyword>
<feature type="transmembrane region" description="Helical" evidence="8">
    <location>
        <begin position="6"/>
        <end position="27"/>
    </location>
</feature>
<evidence type="ECO:0000313" key="9">
    <source>
        <dbReference type="EMBL" id="KTD20660.1"/>
    </source>
</evidence>
<dbReference type="GO" id="GO:0044038">
    <property type="term" value="P:cell wall macromolecule biosynthetic process"/>
    <property type="evidence" value="ECO:0007669"/>
    <property type="project" value="TreeGrafter"/>
</dbReference>
<feature type="transmembrane region" description="Helical" evidence="8">
    <location>
        <begin position="158"/>
        <end position="177"/>
    </location>
</feature>
<comment type="subcellular location">
    <subcellularLocation>
        <location evidence="1">Cell membrane</location>
        <topology evidence="1">Multi-pass membrane protein</topology>
    </subcellularLocation>
</comment>
<feature type="transmembrane region" description="Helical" evidence="8">
    <location>
        <begin position="48"/>
        <end position="66"/>
    </location>
</feature>
<dbReference type="GO" id="GO:0016757">
    <property type="term" value="F:glycosyltransferase activity"/>
    <property type="evidence" value="ECO:0007669"/>
    <property type="project" value="UniProtKB-KW"/>
</dbReference>
<comment type="cofactor">
    <cofactor evidence="7">
        <name>Mg(2+)</name>
        <dbReference type="ChEBI" id="CHEBI:18420"/>
    </cofactor>
</comment>
<protein>
    <submittedName>
        <fullName evidence="9">Alpha-N-acetylglucosaminyltransferase</fullName>
    </submittedName>
</protein>
<proteinExistence type="predicted"/>
<feature type="transmembrane region" description="Helical" evidence="8">
    <location>
        <begin position="212"/>
        <end position="230"/>
    </location>
</feature>
<keyword evidence="3 9" id="KW-0808">Transferase</keyword>
<evidence type="ECO:0000256" key="3">
    <source>
        <dbReference type="ARBA" id="ARBA00022679"/>
    </source>
</evidence>
<feature type="transmembrane region" description="Helical" evidence="8">
    <location>
        <begin position="183"/>
        <end position="200"/>
    </location>
</feature>
<evidence type="ECO:0000256" key="1">
    <source>
        <dbReference type="ARBA" id="ARBA00004651"/>
    </source>
</evidence>
<gene>
    <name evidence="9" type="primary">wecA</name>
    <name evidence="9" type="ORF">Llon_1546</name>
</gene>
<keyword evidence="10" id="KW-1185">Reference proteome</keyword>
<dbReference type="CDD" id="cd06854">
    <property type="entry name" value="GT_WbpL_WbcO_like"/>
    <property type="match status" value="1"/>
</dbReference>
<keyword evidence="5 8" id="KW-1133">Transmembrane helix</keyword>
<evidence type="ECO:0000256" key="4">
    <source>
        <dbReference type="ARBA" id="ARBA00022692"/>
    </source>
</evidence>
<reference evidence="9 10" key="1">
    <citation type="submission" date="2015-11" db="EMBL/GenBank/DDBJ databases">
        <title>Genomic analysis of 38 Legionella species identifies large and diverse effector repertoires.</title>
        <authorList>
            <person name="Burstein D."/>
            <person name="Amaro F."/>
            <person name="Zusman T."/>
            <person name="Lifshitz Z."/>
            <person name="Cohen O."/>
            <person name="Gilbert J.A."/>
            <person name="Pupko T."/>
            <person name="Shuman H.A."/>
            <person name="Segal G."/>
        </authorList>
    </citation>
    <scope>NUCLEOTIDE SEQUENCE [LARGE SCALE GENOMIC DNA]</scope>
    <source>
        <strain evidence="9 10">ATCC 49505</strain>
    </source>
</reference>
<feature type="transmembrane region" description="Helical" evidence="8">
    <location>
        <begin position="102"/>
        <end position="127"/>
    </location>
</feature>
<feature type="transmembrane region" description="Helical" evidence="8">
    <location>
        <begin position="133"/>
        <end position="151"/>
    </location>
</feature>
<dbReference type="GO" id="GO:0046872">
    <property type="term" value="F:metal ion binding"/>
    <property type="evidence" value="ECO:0007669"/>
    <property type="project" value="UniProtKB-KW"/>
</dbReference>
<feature type="transmembrane region" description="Helical" evidence="8">
    <location>
        <begin position="236"/>
        <end position="256"/>
    </location>
</feature>
<evidence type="ECO:0000256" key="7">
    <source>
        <dbReference type="PIRSR" id="PIRSR600715-1"/>
    </source>
</evidence>
<dbReference type="STRING" id="45068.Llon_1546"/>
<feature type="binding site" evidence="7">
    <location>
        <position position="211"/>
    </location>
    <ligand>
        <name>Mg(2+)</name>
        <dbReference type="ChEBI" id="CHEBI:18420"/>
    </ligand>
</feature>
<dbReference type="GO" id="GO:0016780">
    <property type="term" value="F:phosphotransferase activity, for other substituted phosphate groups"/>
    <property type="evidence" value="ECO:0007669"/>
    <property type="project" value="InterPro"/>
</dbReference>
<dbReference type="InterPro" id="IPR000715">
    <property type="entry name" value="Glycosyl_transferase_4"/>
</dbReference>
<keyword evidence="9" id="KW-0328">Glycosyltransferase</keyword>
<organism evidence="9 10">
    <name type="scientific">Legionella londiniensis</name>
    <dbReference type="NCBI Taxonomy" id="45068"/>
    <lineage>
        <taxon>Bacteria</taxon>
        <taxon>Pseudomonadati</taxon>
        <taxon>Pseudomonadota</taxon>
        <taxon>Gammaproteobacteria</taxon>
        <taxon>Legionellales</taxon>
        <taxon>Legionellaceae</taxon>
        <taxon>Legionella</taxon>
    </lineage>
</organism>
<dbReference type="GO" id="GO:0005886">
    <property type="term" value="C:plasma membrane"/>
    <property type="evidence" value="ECO:0007669"/>
    <property type="project" value="UniProtKB-SubCell"/>
</dbReference>
<evidence type="ECO:0000256" key="2">
    <source>
        <dbReference type="ARBA" id="ARBA00022475"/>
    </source>
</evidence>
<dbReference type="OrthoDB" id="9783652at2"/>
<dbReference type="RefSeq" id="WP_058529543.1">
    <property type="nucleotide sequence ID" value="NZ_CAAAHZ010000004.1"/>
</dbReference>
<dbReference type="Pfam" id="PF00953">
    <property type="entry name" value="Glycos_transf_4"/>
    <property type="match status" value="1"/>
</dbReference>
<comment type="caution">
    <text evidence="9">The sequence shown here is derived from an EMBL/GenBank/DDBJ whole genome shotgun (WGS) entry which is preliminary data.</text>
</comment>
<feature type="transmembrane region" description="Helical" evidence="8">
    <location>
        <begin position="72"/>
        <end position="90"/>
    </location>
</feature>
<keyword evidence="7" id="KW-0479">Metal-binding</keyword>
<accession>A0A0W0VKM2</accession>
<name>A0A0W0VKM2_9GAMM</name>
<evidence type="ECO:0000256" key="5">
    <source>
        <dbReference type="ARBA" id="ARBA00022989"/>
    </source>
</evidence>
<keyword evidence="6 8" id="KW-0472">Membrane</keyword>
<feature type="binding site" evidence="7">
    <location>
        <position position="151"/>
    </location>
    <ligand>
        <name>Mg(2+)</name>
        <dbReference type="ChEBI" id="CHEBI:18420"/>
    </ligand>
</feature>
<dbReference type="GO" id="GO:0071555">
    <property type="term" value="P:cell wall organization"/>
    <property type="evidence" value="ECO:0007669"/>
    <property type="project" value="TreeGrafter"/>
</dbReference>
<dbReference type="GO" id="GO:0009103">
    <property type="term" value="P:lipopolysaccharide biosynthetic process"/>
    <property type="evidence" value="ECO:0007669"/>
    <property type="project" value="TreeGrafter"/>
</dbReference>
<evidence type="ECO:0000256" key="8">
    <source>
        <dbReference type="SAM" id="Phobius"/>
    </source>
</evidence>
<feature type="transmembrane region" description="Helical" evidence="8">
    <location>
        <begin position="311"/>
        <end position="329"/>
    </location>
</feature>
<dbReference type="Proteomes" id="UP000054997">
    <property type="component" value="Unassembled WGS sequence"/>
</dbReference>
<dbReference type="PATRIC" id="fig|45068.5.peg.1675"/>
<dbReference type="PANTHER" id="PTHR22926">
    <property type="entry name" value="PHOSPHO-N-ACETYLMURAMOYL-PENTAPEPTIDE-TRANSFERASE"/>
    <property type="match status" value="1"/>
</dbReference>
<dbReference type="PANTHER" id="PTHR22926:SF3">
    <property type="entry name" value="UNDECAPRENYL-PHOSPHATE ALPHA-N-ACETYLGLUCOSAMINYL 1-PHOSPHATE TRANSFERASE"/>
    <property type="match status" value="1"/>
</dbReference>
<feature type="transmembrane region" description="Helical" evidence="8">
    <location>
        <begin position="285"/>
        <end position="305"/>
    </location>
</feature>
<dbReference type="AlphaFoldDB" id="A0A0W0VKM2"/>
<dbReference type="EMBL" id="LNYK01000019">
    <property type="protein sequence ID" value="KTD20660.1"/>
    <property type="molecule type" value="Genomic_DNA"/>
</dbReference>
<evidence type="ECO:0000313" key="10">
    <source>
        <dbReference type="Proteomes" id="UP000054997"/>
    </source>
</evidence>
<keyword evidence="2" id="KW-1003">Cell membrane</keyword>